<dbReference type="InterPro" id="IPR017853">
    <property type="entry name" value="GH"/>
</dbReference>
<dbReference type="EMBL" id="CP158367">
    <property type="protein sequence ID" value="XBX74153.1"/>
    <property type="molecule type" value="Genomic_DNA"/>
</dbReference>
<evidence type="ECO:0000256" key="7">
    <source>
        <dbReference type="ARBA" id="ARBA00023277"/>
    </source>
</evidence>
<keyword evidence="5 10" id="KW-0328">Glycosyltransferase</keyword>
<evidence type="ECO:0000256" key="1">
    <source>
        <dbReference type="ARBA" id="ARBA00000439"/>
    </source>
</evidence>
<evidence type="ECO:0000256" key="8">
    <source>
        <dbReference type="ARBA" id="ARBA00031423"/>
    </source>
</evidence>
<proteinExistence type="inferred from homology"/>
<evidence type="ECO:0000256" key="2">
    <source>
        <dbReference type="ARBA" id="ARBA00005684"/>
    </source>
</evidence>
<keyword evidence="7 10" id="KW-0119">Carbohydrate metabolism</keyword>
<sequence length="492" mass="56955">MRERTSGILMHISSLPSKYGIGDFGVESYDFVDFLVKAGQKNWQILPLGVTGYGDSPYQCFSAFAGNPYFIDIDELIDKGYISKEEVENYNLGSEAYKVDYGLLYENKMKILRAAYAKGKNELDKELKDFYCQHESWLKEFSLYMAIKAKNKNESWQRWPLAYKDSKSAAVYKFEAENQDEIYFWVFTQYFFLKQWKKLKDYANKNGVSIIGDLPIYVAEDSADVWGNPEIFNLDENLHPKTVAGCPPDAFSETGQLWGNPIYDWAEMERQGYKWWISRIKHSFELFDCLRIDHFRGFDSYWEVKYGAKTAIDGKWTKGPGIKLFSAIKKELGELNIIAEDLGYITKDVQLLIKQTGFPGMKVLQFAFDTREESDYLPHNYNNNCVVYTGTHDNHTAMGWFDNVPKNDFYYAVNYLKLNYDEGLNWGFIRGAWSSVAWLAVAPLQDFLGLDDKARFNVPSTIGGNWVWRVNKKDLTDSLAKKICDLTKIYGR</sequence>
<dbReference type="NCBIfam" id="NF011080">
    <property type="entry name" value="PRK14508.1-3"/>
    <property type="match status" value="1"/>
</dbReference>
<dbReference type="Pfam" id="PF02446">
    <property type="entry name" value="Glyco_hydro_77"/>
    <property type="match status" value="1"/>
</dbReference>
<dbReference type="InterPro" id="IPR003385">
    <property type="entry name" value="Glyco_hydro_77"/>
</dbReference>
<dbReference type="RefSeq" id="WP_350342911.1">
    <property type="nucleotide sequence ID" value="NZ_CP158367.1"/>
</dbReference>
<dbReference type="Gene3D" id="3.20.20.80">
    <property type="entry name" value="Glycosidases"/>
    <property type="match status" value="1"/>
</dbReference>
<dbReference type="EC" id="2.4.1.25" evidence="3 10"/>
<dbReference type="GO" id="GO:0005975">
    <property type="term" value="P:carbohydrate metabolic process"/>
    <property type="evidence" value="ECO:0007669"/>
    <property type="project" value="InterPro"/>
</dbReference>
<dbReference type="NCBIfam" id="TIGR00217">
    <property type="entry name" value="malQ"/>
    <property type="match status" value="1"/>
</dbReference>
<evidence type="ECO:0000256" key="5">
    <source>
        <dbReference type="ARBA" id="ARBA00022676"/>
    </source>
</evidence>
<evidence type="ECO:0000256" key="9">
    <source>
        <dbReference type="ARBA" id="ARBA00031501"/>
    </source>
</evidence>
<comment type="catalytic activity">
    <reaction evidence="1 10">
        <text>Transfers a segment of a (1-&gt;4)-alpha-D-glucan to a new position in an acceptor, which may be glucose or a (1-&gt;4)-alpha-D-glucan.</text>
        <dbReference type="EC" id="2.4.1.25"/>
    </reaction>
</comment>
<keyword evidence="6 10" id="KW-0808">Transferase</keyword>
<evidence type="ECO:0000313" key="11">
    <source>
        <dbReference type="EMBL" id="XBX74153.1"/>
    </source>
</evidence>
<dbReference type="AlphaFoldDB" id="A0AAU7VJC4"/>
<comment type="similarity">
    <text evidence="2 10">Belongs to the disproportionating enzyme family.</text>
</comment>
<evidence type="ECO:0000256" key="3">
    <source>
        <dbReference type="ARBA" id="ARBA00012560"/>
    </source>
</evidence>
<reference evidence="11" key="2">
    <citation type="submission" date="2024-06" db="EMBL/GenBank/DDBJ databases">
        <authorList>
            <person name="Petrova K.O."/>
            <person name="Toshchakov S.V."/>
            <person name="Boltjanskaja Y.V."/>
            <person name="Kevbrin V."/>
        </authorList>
    </citation>
    <scope>NUCLEOTIDE SEQUENCE</scope>
    <source>
        <strain evidence="11">Z-910T</strain>
    </source>
</reference>
<accession>A0AAU7VJC4</accession>
<dbReference type="GO" id="GO:0004134">
    <property type="term" value="F:4-alpha-glucanotransferase activity"/>
    <property type="evidence" value="ECO:0007669"/>
    <property type="project" value="UniProtKB-EC"/>
</dbReference>
<name>A0AAU7VJC4_9FIRM</name>
<dbReference type="PANTHER" id="PTHR32438:SF5">
    <property type="entry name" value="4-ALPHA-GLUCANOTRANSFERASE DPE1, CHLOROPLASTIC_AMYLOPLASTIC"/>
    <property type="match status" value="1"/>
</dbReference>
<protein>
    <recommendedName>
        <fullName evidence="4 10">4-alpha-glucanotransferase</fullName>
        <ecNumber evidence="3 10">2.4.1.25</ecNumber>
    </recommendedName>
    <alternativeName>
        <fullName evidence="8 10">Amylomaltase</fullName>
    </alternativeName>
    <alternativeName>
        <fullName evidence="9 10">Disproportionating enzyme</fullName>
    </alternativeName>
</protein>
<reference evidence="11" key="1">
    <citation type="journal article" date="2013" name="Extremophiles">
        <title>Proteinivorax tanatarense gen. nov., sp. nov., an anaerobic, haloalkaliphilic, proteolytic bacterium isolated from a decaying algal bloom, and proposal of Proteinivoraceae fam. nov.</title>
        <authorList>
            <person name="Kevbrin V."/>
            <person name="Boltyanskaya Y."/>
            <person name="Zhilina T."/>
            <person name="Kolganova T."/>
            <person name="Lavrentjeva E."/>
            <person name="Kuznetsov B."/>
        </authorList>
    </citation>
    <scope>NUCLEOTIDE SEQUENCE</scope>
    <source>
        <strain evidence="11">Z-910T</strain>
    </source>
</reference>
<organism evidence="11">
    <name type="scientific">Proteinivorax tanatarense</name>
    <dbReference type="NCBI Taxonomy" id="1260629"/>
    <lineage>
        <taxon>Bacteria</taxon>
        <taxon>Bacillati</taxon>
        <taxon>Bacillota</taxon>
        <taxon>Clostridia</taxon>
        <taxon>Eubacteriales</taxon>
        <taxon>Proteinivoracaceae</taxon>
        <taxon>Proteinivorax</taxon>
    </lineage>
</organism>
<dbReference type="SUPFAM" id="SSF51445">
    <property type="entry name" value="(Trans)glycosidases"/>
    <property type="match status" value="1"/>
</dbReference>
<evidence type="ECO:0000256" key="4">
    <source>
        <dbReference type="ARBA" id="ARBA00020295"/>
    </source>
</evidence>
<evidence type="ECO:0000256" key="6">
    <source>
        <dbReference type="ARBA" id="ARBA00022679"/>
    </source>
</evidence>
<evidence type="ECO:0000256" key="10">
    <source>
        <dbReference type="RuleBase" id="RU361207"/>
    </source>
</evidence>
<gene>
    <name evidence="11" type="primary">malQ</name>
    <name evidence="11" type="ORF">PRVXT_002179</name>
</gene>
<dbReference type="PANTHER" id="PTHR32438">
    <property type="entry name" value="4-ALPHA-GLUCANOTRANSFERASE DPE1, CHLOROPLASTIC/AMYLOPLASTIC"/>
    <property type="match status" value="1"/>
</dbReference>